<evidence type="ECO:0000256" key="2">
    <source>
        <dbReference type="ARBA" id="ARBA00022448"/>
    </source>
</evidence>
<dbReference type="SUPFAM" id="SSF52540">
    <property type="entry name" value="P-loop containing nucleoside triphosphate hydrolases"/>
    <property type="match status" value="1"/>
</dbReference>
<dbReference type="FunCoup" id="A0A0V0R482">
    <property type="interactions" value="1"/>
</dbReference>
<evidence type="ECO:0000256" key="6">
    <source>
        <dbReference type="ARBA" id="ARBA00022989"/>
    </source>
</evidence>
<evidence type="ECO:0000256" key="4">
    <source>
        <dbReference type="ARBA" id="ARBA00022741"/>
    </source>
</evidence>
<dbReference type="InterPro" id="IPR050352">
    <property type="entry name" value="ABCG_transporters"/>
</dbReference>
<dbReference type="InParanoid" id="A0A0V0R482"/>
<dbReference type="GO" id="GO:0016020">
    <property type="term" value="C:membrane"/>
    <property type="evidence" value="ECO:0007669"/>
    <property type="project" value="UniProtKB-SubCell"/>
</dbReference>
<feature type="transmembrane region" description="Helical" evidence="9">
    <location>
        <begin position="515"/>
        <end position="535"/>
    </location>
</feature>
<dbReference type="InterPro" id="IPR003593">
    <property type="entry name" value="AAA+_ATPase"/>
</dbReference>
<dbReference type="Pfam" id="PF01061">
    <property type="entry name" value="ABC2_membrane"/>
    <property type="match status" value="1"/>
</dbReference>
<comment type="subcellular location">
    <subcellularLocation>
        <location evidence="1">Membrane</location>
        <topology evidence="1">Multi-pass membrane protein</topology>
    </subcellularLocation>
</comment>
<evidence type="ECO:0000256" key="9">
    <source>
        <dbReference type="SAM" id="Phobius"/>
    </source>
</evidence>
<protein>
    <submittedName>
        <fullName evidence="11">p-loop containing nucleoside triphosphate hydrolase</fullName>
    </submittedName>
</protein>
<dbReference type="Proteomes" id="UP000054937">
    <property type="component" value="Unassembled WGS sequence"/>
</dbReference>
<dbReference type="InterPro" id="IPR027417">
    <property type="entry name" value="P-loop_NTPase"/>
</dbReference>
<accession>A0A0V0R482</accession>
<comment type="caution">
    <text evidence="11">The sequence shown here is derived from an EMBL/GenBank/DDBJ whole genome shotgun (WGS) entry which is preliminary data.</text>
</comment>
<dbReference type="GO" id="GO:0005524">
    <property type="term" value="F:ATP binding"/>
    <property type="evidence" value="ECO:0007669"/>
    <property type="project" value="UniProtKB-KW"/>
</dbReference>
<dbReference type="EMBL" id="LDAU01000053">
    <property type="protein sequence ID" value="KRX09292.1"/>
    <property type="molecule type" value="Genomic_DNA"/>
</dbReference>
<evidence type="ECO:0000259" key="10">
    <source>
        <dbReference type="PROSITE" id="PS50893"/>
    </source>
</evidence>
<reference evidence="11 12" key="1">
    <citation type="journal article" date="2015" name="Sci. Rep.">
        <title>Genome of the facultative scuticociliatosis pathogen Pseudocohnilembus persalinus provides insight into its virulence through horizontal gene transfer.</title>
        <authorList>
            <person name="Xiong J."/>
            <person name="Wang G."/>
            <person name="Cheng J."/>
            <person name="Tian M."/>
            <person name="Pan X."/>
            <person name="Warren A."/>
            <person name="Jiang C."/>
            <person name="Yuan D."/>
            <person name="Miao W."/>
        </authorList>
    </citation>
    <scope>NUCLEOTIDE SEQUENCE [LARGE SCALE GENOMIC DNA]</scope>
    <source>
        <strain evidence="11">36N120E</strain>
    </source>
</reference>
<evidence type="ECO:0000313" key="11">
    <source>
        <dbReference type="EMBL" id="KRX09292.1"/>
    </source>
</evidence>
<keyword evidence="6 9" id="KW-1133">Transmembrane helix</keyword>
<evidence type="ECO:0000256" key="5">
    <source>
        <dbReference type="ARBA" id="ARBA00022840"/>
    </source>
</evidence>
<keyword evidence="4" id="KW-0547">Nucleotide-binding</keyword>
<dbReference type="Pfam" id="PF19055">
    <property type="entry name" value="ABC2_membrane_7"/>
    <property type="match status" value="1"/>
</dbReference>
<feature type="transmembrane region" description="Helical" evidence="9">
    <location>
        <begin position="541"/>
        <end position="559"/>
    </location>
</feature>
<keyword evidence="2" id="KW-0813">Transport</keyword>
<evidence type="ECO:0000256" key="3">
    <source>
        <dbReference type="ARBA" id="ARBA00022692"/>
    </source>
</evidence>
<dbReference type="PANTHER" id="PTHR48041">
    <property type="entry name" value="ABC TRANSPORTER G FAMILY MEMBER 28"/>
    <property type="match status" value="1"/>
</dbReference>
<dbReference type="AlphaFoldDB" id="A0A0V0R482"/>
<dbReference type="GO" id="GO:0140359">
    <property type="term" value="F:ABC-type transporter activity"/>
    <property type="evidence" value="ECO:0007669"/>
    <property type="project" value="InterPro"/>
</dbReference>
<dbReference type="InterPro" id="IPR013525">
    <property type="entry name" value="ABC2_TM"/>
</dbReference>
<name>A0A0V0R482_PSEPJ</name>
<dbReference type="PANTHER" id="PTHR48041:SF139">
    <property type="entry name" value="PROTEIN SCARLET"/>
    <property type="match status" value="1"/>
</dbReference>
<proteinExistence type="predicted"/>
<keyword evidence="12" id="KW-1185">Reference proteome</keyword>
<feature type="transmembrane region" description="Helical" evidence="9">
    <location>
        <begin position="483"/>
        <end position="503"/>
    </location>
</feature>
<gene>
    <name evidence="11" type="ORF">PPERSA_05961</name>
</gene>
<evidence type="ECO:0000256" key="8">
    <source>
        <dbReference type="SAM" id="MobiDB-lite"/>
    </source>
</evidence>
<dbReference type="OMA" id="WWKQFWL"/>
<dbReference type="Gene3D" id="3.40.50.300">
    <property type="entry name" value="P-loop containing nucleotide triphosphate hydrolases"/>
    <property type="match status" value="1"/>
</dbReference>
<feature type="transmembrane region" description="Helical" evidence="9">
    <location>
        <begin position="571"/>
        <end position="590"/>
    </location>
</feature>
<dbReference type="InterPro" id="IPR043926">
    <property type="entry name" value="ABCG_dom"/>
</dbReference>
<dbReference type="PROSITE" id="PS50893">
    <property type="entry name" value="ABC_TRANSPORTER_2"/>
    <property type="match status" value="1"/>
</dbReference>
<keyword evidence="3 9" id="KW-0812">Transmembrane</keyword>
<dbReference type="GO" id="GO:0016887">
    <property type="term" value="F:ATP hydrolysis activity"/>
    <property type="evidence" value="ECO:0007669"/>
    <property type="project" value="InterPro"/>
</dbReference>
<dbReference type="OrthoDB" id="184675at2759"/>
<keyword evidence="5" id="KW-0067">ATP-binding</keyword>
<sequence length="640" mass="73379">MLANYKGDQPIQTKSQKFQPDEPIDGNYSKGWNVDYNNFNIDYQKFNQSTLNKGVDITFKDLNYEVQIKKKDPQTNKQITIQKTILNNVSGICKQGTVTAIMGASGAGKTSLLNVLAKRIIPEKTNNLSGQIMANDFEYQYDDFSSFASYIMQDDRLLESLTVKETLMFTATLKLGKSKQETEQIVDKLIKQIKLERCKNHLVGGKFIKGISGGERKRTSIGIELVSNPHVMFLDEPTSGLDSFTAFLVINQLKQLAREFNKTIIFTIHQPSTEVFTLFDHFMLLVKGNFVYQGPRSQVVDYFSKIGFQCPKTSNPTDYLMSIVHHESQTNVNNYPKYYESYNKYLAEPVKKQIEAKCTQEIQKIKAINSFWKECSEIFIRGFKCYFRDPMLLKSRIMTNLFISIFGGLIFWNLSDGKDDPTNENDLGNMIGFLFFWAMNVFMIVLNPVVLTFPIERGIFLREENSKQYTINSYFWGKSLQEFPMVTILTFLAGLIVFFMTGLRSTSSSFWQFELISLALAYSANSLGLLVGSLFSSPKVAMSMTPIFKLPFILLSGFFINRKNLWDGIAWLQYVSPIKYGLSAFLHNQFDEQNYFDSDPIETWSVDVSMWLSIILLVGMFLLYRILAFISLASQTKRLQ</sequence>
<dbReference type="InterPro" id="IPR003439">
    <property type="entry name" value="ABC_transporter-like_ATP-bd"/>
</dbReference>
<feature type="region of interest" description="Disordered" evidence="8">
    <location>
        <begin position="1"/>
        <end position="24"/>
    </location>
</feature>
<keyword evidence="11" id="KW-0378">Hydrolase</keyword>
<dbReference type="CDD" id="cd03213">
    <property type="entry name" value="ABCG_EPDR"/>
    <property type="match status" value="1"/>
</dbReference>
<feature type="transmembrane region" description="Helical" evidence="9">
    <location>
        <begin position="427"/>
        <end position="446"/>
    </location>
</feature>
<feature type="transmembrane region" description="Helical" evidence="9">
    <location>
        <begin position="397"/>
        <end position="415"/>
    </location>
</feature>
<feature type="transmembrane region" description="Helical" evidence="9">
    <location>
        <begin position="610"/>
        <end position="633"/>
    </location>
</feature>
<dbReference type="SMART" id="SM00382">
    <property type="entry name" value="AAA"/>
    <property type="match status" value="1"/>
</dbReference>
<evidence type="ECO:0000256" key="1">
    <source>
        <dbReference type="ARBA" id="ARBA00004141"/>
    </source>
</evidence>
<evidence type="ECO:0000256" key="7">
    <source>
        <dbReference type="ARBA" id="ARBA00023136"/>
    </source>
</evidence>
<evidence type="ECO:0000313" key="12">
    <source>
        <dbReference type="Proteomes" id="UP000054937"/>
    </source>
</evidence>
<keyword evidence="7 9" id="KW-0472">Membrane</keyword>
<organism evidence="11 12">
    <name type="scientific">Pseudocohnilembus persalinus</name>
    <name type="common">Ciliate</name>
    <dbReference type="NCBI Taxonomy" id="266149"/>
    <lineage>
        <taxon>Eukaryota</taxon>
        <taxon>Sar</taxon>
        <taxon>Alveolata</taxon>
        <taxon>Ciliophora</taxon>
        <taxon>Intramacronucleata</taxon>
        <taxon>Oligohymenophorea</taxon>
        <taxon>Scuticociliatia</taxon>
        <taxon>Philasterida</taxon>
        <taxon>Pseudocohnilembidae</taxon>
        <taxon>Pseudocohnilembus</taxon>
    </lineage>
</organism>
<feature type="domain" description="ABC transporter" evidence="10">
    <location>
        <begin position="57"/>
        <end position="312"/>
    </location>
</feature>
<dbReference type="Pfam" id="PF00005">
    <property type="entry name" value="ABC_tran"/>
    <property type="match status" value="1"/>
</dbReference>